<dbReference type="PRINTS" id="PR00862">
    <property type="entry name" value="PROLIGOPTASE"/>
</dbReference>
<dbReference type="SUPFAM" id="SSF50993">
    <property type="entry name" value="Peptidase/esterase 'gauge' domain"/>
    <property type="match status" value="1"/>
</dbReference>
<dbReference type="OrthoDB" id="9801421at2"/>
<protein>
    <submittedName>
        <fullName evidence="7">Oligopeptidase B</fullName>
        <ecNumber evidence="7">3.4.21.83</ecNumber>
    </submittedName>
</protein>
<proteinExistence type="inferred from homology"/>
<name>A0A255G0U2_9ACTN</name>
<accession>A0A255G0U2</accession>
<keyword evidence="3 7" id="KW-0378">Hydrolase</keyword>
<dbReference type="InterPro" id="IPR023302">
    <property type="entry name" value="Pept_S9A_N"/>
</dbReference>
<comment type="caution">
    <text evidence="7">The sequence shown here is derived from an EMBL/GenBank/DDBJ whole genome shotgun (WGS) entry which is preliminary data.</text>
</comment>
<evidence type="ECO:0000256" key="2">
    <source>
        <dbReference type="ARBA" id="ARBA00022670"/>
    </source>
</evidence>
<dbReference type="InterPro" id="IPR029058">
    <property type="entry name" value="AB_hydrolase_fold"/>
</dbReference>
<evidence type="ECO:0000259" key="6">
    <source>
        <dbReference type="Pfam" id="PF02897"/>
    </source>
</evidence>
<dbReference type="Gene3D" id="2.130.10.120">
    <property type="entry name" value="Prolyl oligopeptidase, N-terminal domain"/>
    <property type="match status" value="1"/>
</dbReference>
<dbReference type="EMBL" id="NMVO01000017">
    <property type="protein sequence ID" value="OYO09485.1"/>
    <property type="molecule type" value="Genomic_DNA"/>
</dbReference>
<dbReference type="Gene3D" id="3.40.50.1820">
    <property type="entry name" value="alpha/beta hydrolase"/>
    <property type="match status" value="1"/>
</dbReference>
<evidence type="ECO:0000313" key="7">
    <source>
        <dbReference type="EMBL" id="OYO09485.1"/>
    </source>
</evidence>
<dbReference type="Pfam" id="PF02897">
    <property type="entry name" value="Peptidase_S9_N"/>
    <property type="match status" value="1"/>
</dbReference>
<dbReference type="GO" id="GO:0006508">
    <property type="term" value="P:proteolysis"/>
    <property type="evidence" value="ECO:0007669"/>
    <property type="project" value="UniProtKB-KW"/>
</dbReference>
<keyword evidence="8" id="KW-1185">Reference proteome</keyword>
<evidence type="ECO:0000256" key="1">
    <source>
        <dbReference type="ARBA" id="ARBA00005228"/>
    </source>
</evidence>
<evidence type="ECO:0000313" key="8">
    <source>
        <dbReference type="Proteomes" id="UP000215896"/>
    </source>
</evidence>
<gene>
    <name evidence="7" type="ORF">CGZ94_17555</name>
</gene>
<dbReference type="EC" id="3.4.21.83" evidence="7"/>
<comment type="similarity">
    <text evidence="1">Belongs to the peptidase S9A family.</text>
</comment>
<dbReference type="InterPro" id="IPR001375">
    <property type="entry name" value="Peptidase_S9_cat"/>
</dbReference>
<dbReference type="RefSeq" id="WP_094406442.1">
    <property type="nucleotide sequence ID" value="NZ_NMVO01000017.1"/>
</dbReference>
<evidence type="ECO:0000256" key="3">
    <source>
        <dbReference type="ARBA" id="ARBA00022801"/>
    </source>
</evidence>
<organism evidence="7 8">
    <name type="scientific">Enemella evansiae</name>
    <dbReference type="NCBI Taxonomy" id="2016499"/>
    <lineage>
        <taxon>Bacteria</taxon>
        <taxon>Bacillati</taxon>
        <taxon>Actinomycetota</taxon>
        <taxon>Actinomycetes</taxon>
        <taxon>Propionibacteriales</taxon>
        <taxon>Propionibacteriaceae</taxon>
        <taxon>Enemella</taxon>
    </lineage>
</organism>
<reference evidence="7 8" key="1">
    <citation type="submission" date="2017-07" db="EMBL/GenBank/DDBJ databases">
        <title>Draft whole genome sequences of clinical Proprionibacteriaceae strains.</title>
        <authorList>
            <person name="Bernier A.-M."/>
            <person name="Bernard K."/>
            <person name="Domingo M.-C."/>
        </authorList>
    </citation>
    <scope>NUCLEOTIDE SEQUENCE [LARGE SCALE GENOMIC DNA]</scope>
    <source>
        <strain evidence="7 8">NML 030167</strain>
    </source>
</reference>
<evidence type="ECO:0000259" key="5">
    <source>
        <dbReference type="Pfam" id="PF00326"/>
    </source>
</evidence>
<dbReference type="SUPFAM" id="SSF53474">
    <property type="entry name" value="alpha/beta-Hydrolases"/>
    <property type="match status" value="1"/>
</dbReference>
<keyword evidence="4" id="KW-0720">Serine protease</keyword>
<keyword evidence="2" id="KW-0645">Protease</keyword>
<dbReference type="InterPro" id="IPR002470">
    <property type="entry name" value="Peptidase_S9A"/>
</dbReference>
<dbReference type="PANTHER" id="PTHR11757:SF19">
    <property type="entry name" value="PROLYL ENDOPEPTIDASE-LIKE"/>
    <property type="match status" value="1"/>
</dbReference>
<feature type="domain" description="Peptidase S9A N-terminal" evidence="6">
    <location>
        <begin position="6"/>
        <end position="415"/>
    </location>
</feature>
<dbReference type="InterPro" id="IPR051543">
    <property type="entry name" value="Serine_Peptidase_S9A"/>
</dbReference>
<sequence>MAKAHPPTADRRAEPRTHHGDTFVDEYAWLRHKEDPAVRAYLEAENAWTEQTTAHLEPLVEELFTDVKARTQETDLSVPTFHSHTDGSTWWYYTRTTEGLDYPAFHRAPATSRDERPDPEQPIPGEELLLDGNTEAEGQEFFSLGAFAVSPDGRRLAYSVDNAGDERYLLQVRDLGSGEPVGEPIPDVGGGVAWLGDDHLVYTRVDESWRPHQVWRHRVGAPVAGDTLVLEEPDERFWLGADESAERDRVILLLGSKLTTEAWLLDAAAPEADPVLVRERREGVEYSITVAGDELFVLHNENSPDFEVARARVDSPAEWREFLPPSEGVRYTDVEAYARFLAIELRRDGLTGVEVHPRDGGQSYPVRFAENLYTVGTTGAEDYDSDRLRLGYTSLLTPRSVLEVAMDTGEVQTLRTTPVLDHPDHGPYRPENYVQERIWATAKDGTKVPMSVVRRADTPLDGTAPALLYGYGAYEICIDPSFSMFRLSLLDKGFVYAIAHVRGGGELGRSWYDNGKTLSKKNTFTDFVSCARQLVSDGYTSADRLAAQGGSAGGLLIGAIANLAPTDFAAVHAAVPFVDALTTILDPELPLTVTEWEEWGDPLHDPEVYAYMRTYSPYENVRATRYPAILATTGFNDTRVYYTEPAKWIAALRANATNDPAEILMRTEMVAGHGGVTGRYKAWREAAFEYAWIIDRVGTR</sequence>
<dbReference type="AlphaFoldDB" id="A0A255G0U2"/>
<evidence type="ECO:0000256" key="4">
    <source>
        <dbReference type="ARBA" id="ARBA00022825"/>
    </source>
</evidence>
<feature type="domain" description="Peptidase S9 prolyl oligopeptidase catalytic" evidence="5">
    <location>
        <begin position="480"/>
        <end position="696"/>
    </location>
</feature>
<dbReference type="GO" id="GO:0004252">
    <property type="term" value="F:serine-type endopeptidase activity"/>
    <property type="evidence" value="ECO:0007669"/>
    <property type="project" value="UniProtKB-EC"/>
</dbReference>
<dbReference type="PANTHER" id="PTHR11757">
    <property type="entry name" value="PROTEASE FAMILY S9A OLIGOPEPTIDASE"/>
    <property type="match status" value="1"/>
</dbReference>
<dbReference type="Proteomes" id="UP000215896">
    <property type="component" value="Unassembled WGS sequence"/>
</dbReference>
<dbReference type="Pfam" id="PF00326">
    <property type="entry name" value="Peptidase_S9"/>
    <property type="match status" value="1"/>
</dbReference>